<dbReference type="PANTHER" id="PTHR47572:SF4">
    <property type="entry name" value="LACTONASE DRP35"/>
    <property type="match status" value="1"/>
</dbReference>
<dbReference type="Pfam" id="PF08450">
    <property type="entry name" value="SGL"/>
    <property type="match status" value="1"/>
</dbReference>
<evidence type="ECO:0000313" key="4">
    <source>
        <dbReference type="EMBL" id="CAB4778314.1"/>
    </source>
</evidence>
<dbReference type="InterPro" id="IPR051262">
    <property type="entry name" value="SMP-30/CGR1_Lactonase"/>
</dbReference>
<proteinExistence type="predicted"/>
<dbReference type="SUPFAM" id="SSF63829">
    <property type="entry name" value="Calcium-dependent phosphotriesterase"/>
    <property type="match status" value="1"/>
</dbReference>
<protein>
    <submittedName>
        <fullName evidence="3">Unannotated protein</fullName>
    </submittedName>
</protein>
<evidence type="ECO:0000313" key="3">
    <source>
        <dbReference type="EMBL" id="CAB4722745.1"/>
    </source>
</evidence>
<evidence type="ECO:0000313" key="7">
    <source>
        <dbReference type="EMBL" id="CAB5072895.1"/>
    </source>
</evidence>
<accession>A0A6J6RLD1</accession>
<dbReference type="EMBL" id="CAFBRA010000016">
    <property type="protein sequence ID" value="CAB5072895.1"/>
    <property type="molecule type" value="Genomic_DNA"/>
</dbReference>
<evidence type="ECO:0000256" key="1">
    <source>
        <dbReference type="ARBA" id="ARBA00022801"/>
    </source>
</evidence>
<evidence type="ECO:0000313" key="5">
    <source>
        <dbReference type="EMBL" id="CAB4838504.1"/>
    </source>
</evidence>
<organism evidence="3">
    <name type="scientific">freshwater metagenome</name>
    <dbReference type="NCBI Taxonomy" id="449393"/>
    <lineage>
        <taxon>unclassified sequences</taxon>
        <taxon>metagenomes</taxon>
        <taxon>ecological metagenomes</taxon>
    </lineage>
</organism>
<dbReference type="EMBL" id="CAFBQC010000057">
    <property type="protein sequence ID" value="CAB5043330.1"/>
    <property type="molecule type" value="Genomic_DNA"/>
</dbReference>
<reference evidence="3" key="1">
    <citation type="submission" date="2020-05" db="EMBL/GenBank/DDBJ databases">
        <authorList>
            <person name="Chiriac C."/>
            <person name="Salcher M."/>
            <person name="Ghai R."/>
            <person name="Kavagutti S V."/>
        </authorList>
    </citation>
    <scope>NUCLEOTIDE SEQUENCE</scope>
</reference>
<dbReference type="EMBL" id="CAFARE010000018">
    <property type="protein sequence ID" value="CAB4838504.1"/>
    <property type="molecule type" value="Genomic_DNA"/>
</dbReference>
<name>A0A6J6RLD1_9ZZZZ</name>
<evidence type="ECO:0000313" key="6">
    <source>
        <dbReference type="EMBL" id="CAB5043330.1"/>
    </source>
</evidence>
<dbReference type="InterPro" id="IPR011042">
    <property type="entry name" value="6-blade_b-propeller_TolB-like"/>
</dbReference>
<dbReference type="GO" id="GO:0016787">
    <property type="term" value="F:hydrolase activity"/>
    <property type="evidence" value="ECO:0007669"/>
    <property type="project" value="UniProtKB-KW"/>
</dbReference>
<dbReference type="EMBL" id="CAFAAA010000012">
    <property type="protein sequence ID" value="CAB4778314.1"/>
    <property type="molecule type" value="Genomic_DNA"/>
</dbReference>
<keyword evidence="1" id="KW-0378">Hydrolase</keyword>
<evidence type="ECO:0000259" key="2">
    <source>
        <dbReference type="Pfam" id="PF08450"/>
    </source>
</evidence>
<gene>
    <name evidence="3" type="ORF">UFOPK2662_00842</name>
    <name evidence="4" type="ORF">UFOPK2942_00548</name>
    <name evidence="5" type="ORF">UFOPK3232_00632</name>
    <name evidence="6" type="ORF">UFOPK4242_01023</name>
    <name evidence="7" type="ORF">UFOPK4382_00390</name>
</gene>
<dbReference type="InterPro" id="IPR013658">
    <property type="entry name" value="SGL"/>
</dbReference>
<feature type="domain" description="SMP-30/Gluconolactonase/LRE-like region" evidence="2">
    <location>
        <begin position="17"/>
        <end position="269"/>
    </location>
</feature>
<dbReference type="PANTHER" id="PTHR47572">
    <property type="entry name" value="LIPOPROTEIN-RELATED"/>
    <property type="match status" value="1"/>
</dbReference>
<dbReference type="AlphaFoldDB" id="A0A6J6RLD1"/>
<dbReference type="Gene3D" id="2.120.10.30">
    <property type="entry name" value="TolB, C-terminal domain"/>
    <property type="match status" value="1"/>
</dbReference>
<dbReference type="EMBL" id="CAEZYI010000045">
    <property type="protein sequence ID" value="CAB4722745.1"/>
    <property type="molecule type" value="Genomic_DNA"/>
</dbReference>
<sequence length="300" mass="32574">MKISKAKLLADGFYLLEAPRWHNDQLFVSDFFAHRVITFSSPVTGAHKTLCDVPGQPSGLGFALDGSLRIVSMLDRKLFKWDGDNLELVADLSAYFTTEANDMAIDEEGRCYIGSFGLTNFDSTTLEPSPLLRVDPDGSITVAAENLIFPNGIIFSEDGKTLYVAETYIGRVTSFPVLENGELGESSIWAQFGTVPPVMEIKSATEHLPMLPDGLALDSEGAIWVADAKGHGISRVLPTGETVEFVETGDVSVYSATFGGPELKTLFLCCAPPVESYNPRTSKRSVLMSYEGSVAGVKRR</sequence>